<evidence type="ECO:0000313" key="3">
    <source>
        <dbReference type="Proteomes" id="UP000557204"/>
    </source>
</evidence>
<protein>
    <submittedName>
        <fullName evidence="2">CHAT domain-containing protein</fullName>
    </submittedName>
</protein>
<evidence type="ECO:0000259" key="1">
    <source>
        <dbReference type="Pfam" id="PF12770"/>
    </source>
</evidence>
<feature type="domain" description="CHAT" evidence="1">
    <location>
        <begin position="613"/>
        <end position="829"/>
    </location>
</feature>
<dbReference type="InterPro" id="IPR011990">
    <property type="entry name" value="TPR-like_helical_dom_sf"/>
</dbReference>
<dbReference type="RefSeq" id="WP_171246419.1">
    <property type="nucleotide sequence ID" value="NZ_JABFAJ010000009.1"/>
</dbReference>
<gene>
    <name evidence="2" type="ORF">HLI28_05075</name>
</gene>
<keyword evidence="3" id="KW-1185">Reference proteome</keyword>
<dbReference type="Proteomes" id="UP000557204">
    <property type="component" value="Unassembled WGS sequence"/>
</dbReference>
<dbReference type="InterPro" id="IPR024983">
    <property type="entry name" value="CHAT_dom"/>
</dbReference>
<dbReference type="EMBL" id="JABFAJ010000009">
    <property type="protein sequence ID" value="NNU26919.1"/>
    <property type="molecule type" value="Genomic_DNA"/>
</dbReference>
<dbReference type="AlphaFoldDB" id="A0A849K4E9"/>
<accession>A0A849K4E9</accession>
<dbReference type="Pfam" id="PF12770">
    <property type="entry name" value="CHAT"/>
    <property type="match status" value="1"/>
</dbReference>
<sequence>MDGELASIRSEVEAAREQARSRRRFVRAARQYRAALQRLDGLGAARAGADDVRAIRARALIGLASCETERGTEPSRTLALLDEAQRCASQGGDTAMVATVRGNRGLLLLRTGDVVAARREFDAAVAGLDDPRELVPVLLNRGTLHLETGALDEAVADLERCRDLATNAAEAVFRPMAEHNLGYARYLRGDLPAALRSMDDAAQVAPPEHAGVGLMDKAVVLFEAGLLTDAEDTLRRAVDLLTVDGASRDLLDALLARSRCLVGLGRHDEALELARDARGRARRAGHQVLEIVAAVAVLEARHGLLLESGEHRDLDRLAADAVELHDAACRVPGTERARVDVALIAADVLVRTGRPAEADAWLARLPRAAELPLGTRVSVEVVRAREAFGAGDRRAGLAAVRRGQRLLASQRLRLGAVEAVTAAAAHGVRLQAVDVEAALRTGRADAVFDAVERGRATFAGAGRVRPSADEETAALVVEARRLLERARVVGADDTDEEAGLLRDARRLQDRARHRAWHASGDAEVPLPTTVRRLRGALRDAGSEGAVVDLALYRGRVLAARVDARGTSLHDVVDVDEVRERCRRVQADQRILANRLIPEPLREAALGSLATDLDWLDRTLLGELDLAGRPLYVAARDRLASLPWGALPSRRGAATLVNSWVAPARQGRRSGPALVVAGPDLADADREAWAVADVWHDATVLVGAEATCDAVRAGMADASIVHLATHGTHEQDNPVFSSVRLADGPLFAHELDGTDLGGMVVVLSSCDVGVGSTHVGGEPLGLTSVLLRLGARAVIASVAPLRDDVARRVMPVLHRELCGGASPATALATAVAGEEEPIPLVCFGPLDVG</sequence>
<name>A0A849K4E9_9MICO</name>
<evidence type="ECO:0000313" key="2">
    <source>
        <dbReference type="EMBL" id="NNU26919.1"/>
    </source>
</evidence>
<comment type="caution">
    <text evidence="2">The sequence shown here is derived from an EMBL/GenBank/DDBJ whole genome shotgun (WGS) entry which is preliminary data.</text>
</comment>
<dbReference type="SUPFAM" id="SSF48452">
    <property type="entry name" value="TPR-like"/>
    <property type="match status" value="1"/>
</dbReference>
<dbReference type="Gene3D" id="1.25.40.10">
    <property type="entry name" value="Tetratricopeptide repeat domain"/>
    <property type="match status" value="1"/>
</dbReference>
<proteinExistence type="predicted"/>
<organism evidence="2 3">
    <name type="scientific">Isoptericola sediminis</name>
    <dbReference type="NCBI Taxonomy" id="2733572"/>
    <lineage>
        <taxon>Bacteria</taxon>
        <taxon>Bacillati</taxon>
        <taxon>Actinomycetota</taxon>
        <taxon>Actinomycetes</taxon>
        <taxon>Micrococcales</taxon>
        <taxon>Promicromonosporaceae</taxon>
        <taxon>Isoptericola</taxon>
    </lineage>
</organism>
<reference evidence="2 3" key="1">
    <citation type="submission" date="2020-05" db="EMBL/GenBank/DDBJ databases">
        <title>Genome sequence of Isoptericola sp. JC619 isolated from Chilika lagoon, India.</title>
        <authorList>
            <person name="Kumar D."/>
            <person name="Appam K."/>
            <person name="Gandham S."/>
            <person name="Uppada J."/>
            <person name="Sasikala C."/>
            <person name="Venkata Ramana C."/>
        </authorList>
    </citation>
    <scope>NUCLEOTIDE SEQUENCE [LARGE SCALE GENOMIC DNA]</scope>
    <source>
        <strain evidence="2 3">JC619</strain>
    </source>
</reference>